<reference evidence="2 3" key="1">
    <citation type="submission" date="2018-02" db="EMBL/GenBank/DDBJ databases">
        <title>Genomic Encyclopedia of Archaeal and Bacterial Type Strains, Phase II (KMG-II): from individual species to whole genera.</title>
        <authorList>
            <person name="Goeker M."/>
        </authorList>
    </citation>
    <scope>NUCLEOTIDE SEQUENCE [LARGE SCALE GENOMIC DNA]</scope>
    <source>
        <strain evidence="2 3">YU 961-1</strain>
    </source>
</reference>
<sequence length="34" mass="3762">MSTTTTRETDPNPIYTALIEEQGVTPVPDDDQPE</sequence>
<comment type="caution">
    <text evidence="2">The sequence shown here is derived from an EMBL/GenBank/DDBJ whole genome shotgun (WGS) entry which is preliminary data.</text>
</comment>
<proteinExistence type="predicted"/>
<keyword evidence="3" id="KW-1185">Reference proteome</keyword>
<feature type="region of interest" description="Disordered" evidence="1">
    <location>
        <begin position="1"/>
        <end position="34"/>
    </location>
</feature>
<accession>A0A2S6H073</accession>
<organism evidence="2 3">
    <name type="scientific">Actinokineospora auranticolor</name>
    <dbReference type="NCBI Taxonomy" id="155976"/>
    <lineage>
        <taxon>Bacteria</taxon>
        <taxon>Bacillati</taxon>
        <taxon>Actinomycetota</taxon>
        <taxon>Actinomycetes</taxon>
        <taxon>Pseudonocardiales</taxon>
        <taxon>Pseudonocardiaceae</taxon>
        <taxon>Actinokineospora</taxon>
    </lineage>
</organism>
<name>A0A2S6H073_9PSEU</name>
<dbReference type="AlphaFoldDB" id="A0A2S6H073"/>
<evidence type="ECO:0000313" key="2">
    <source>
        <dbReference type="EMBL" id="PPK70879.1"/>
    </source>
</evidence>
<gene>
    <name evidence="2" type="ORF">CLV40_10165</name>
</gene>
<protein>
    <submittedName>
        <fullName evidence="2">Uncharacterized protein</fullName>
    </submittedName>
</protein>
<dbReference type="Proteomes" id="UP000239203">
    <property type="component" value="Unassembled WGS sequence"/>
</dbReference>
<evidence type="ECO:0000313" key="3">
    <source>
        <dbReference type="Proteomes" id="UP000239203"/>
    </source>
</evidence>
<dbReference type="EMBL" id="PTIX01000001">
    <property type="protein sequence ID" value="PPK70879.1"/>
    <property type="molecule type" value="Genomic_DNA"/>
</dbReference>
<evidence type="ECO:0000256" key="1">
    <source>
        <dbReference type="SAM" id="MobiDB-lite"/>
    </source>
</evidence>